<dbReference type="SUPFAM" id="SSF81321">
    <property type="entry name" value="Family A G protein-coupled receptor-like"/>
    <property type="match status" value="1"/>
</dbReference>
<dbReference type="InterPro" id="IPR052954">
    <property type="entry name" value="GPCR-Ligand_Int"/>
</dbReference>
<feature type="transmembrane region" description="Helical" evidence="1">
    <location>
        <begin position="63"/>
        <end position="86"/>
    </location>
</feature>
<dbReference type="PANTHER" id="PTHR46641">
    <property type="entry name" value="FMRFAMIDE RECEPTOR-RELATED"/>
    <property type="match status" value="1"/>
</dbReference>
<organism evidence="2 3">
    <name type="scientific">Cichlidogyrus casuarinus</name>
    <dbReference type="NCBI Taxonomy" id="1844966"/>
    <lineage>
        <taxon>Eukaryota</taxon>
        <taxon>Metazoa</taxon>
        <taxon>Spiralia</taxon>
        <taxon>Lophotrochozoa</taxon>
        <taxon>Platyhelminthes</taxon>
        <taxon>Monogenea</taxon>
        <taxon>Monopisthocotylea</taxon>
        <taxon>Dactylogyridea</taxon>
        <taxon>Ancyrocephalidae</taxon>
        <taxon>Cichlidogyrus</taxon>
    </lineage>
</organism>
<feature type="transmembrane region" description="Helical" evidence="1">
    <location>
        <begin position="387"/>
        <end position="409"/>
    </location>
</feature>
<proteinExistence type="predicted"/>
<feature type="transmembrane region" description="Helical" evidence="1">
    <location>
        <begin position="353"/>
        <end position="375"/>
    </location>
</feature>
<dbReference type="Gene3D" id="1.20.1070.10">
    <property type="entry name" value="Rhodopsin 7-helix transmembrane proteins"/>
    <property type="match status" value="1"/>
</dbReference>
<keyword evidence="1" id="KW-0812">Transmembrane</keyword>
<dbReference type="PANTHER" id="PTHR46641:SF2">
    <property type="entry name" value="FMRFAMIDE RECEPTOR"/>
    <property type="match status" value="1"/>
</dbReference>
<sequence>MNRYDELPPFKGPDGYPKQQMEDVIAGIKSNDLSVYNPEEELVKAAYDPYLIDVPWLASTVHAFMTVMAAVSIVGILGNLLCLPWLNSQSNRTGATLYMTLAAICDIFYIVGVWLLLFYQLFNATITSQLQIYQNWTVHLIPYGLPLTNLFGLISTWLLVALLVDRLPVAAQTVSPQTDLNLDEDAKAAVYQKRSRCRYTFYFFLMVLFLSFYTVPTLFEYSVDQHKLARKPALVQYLVSFKQYKIAMCIVLKPIVEILLPSVLLIWYVVLIRDKKYGLKQRAQGYFVPNLIKNWDEDEQCHDTQQDALPSDDQLDKVDEAAPIVSTYMIQPVLDLSFLECKRWRNESIVSRMAINIAFIYLLNMFVQAMCYFVRVDTKTNRELREIFFYIGIIINVFVVSMKPITYLLTSKTVIKEFKEIQKSATSMKAQRPNPDAPIVIPHSNLQPPYPSALGWRLMKNGPDGEQILV</sequence>
<evidence type="ECO:0000256" key="1">
    <source>
        <dbReference type="SAM" id="Phobius"/>
    </source>
</evidence>
<dbReference type="AlphaFoldDB" id="A0ABD2PTY6"/>
<accession>A0ABD2PTY6</accession>
<keyword evidence="1" id="KW-1133">Transmembrane helix</keyword>
<name>A0ABD2PTY6_9PLAT</name>
<evidence type="ECO:0008006" key="4">
    <source>
        <dbReference type="Google" id="ProtNLM"/>
    </source>
</evidence>
<feature type="transmembrane region" description="Helical" evidence="1">
    <location>
        <begin position="243"/>
        <end position="272"/>
    </location>
</feature>
<evidence type="ECO:0000313" key="2">
    <source>
        <dbReference type="EMBL" id="KAL3310937.1"/>
    </source>
</evidence>
<evidence type="ECO:0000313" key="3">
    <source>
        <dbReference type="Proteomes" id="UP001626550"/>
    </source>
</evidence>
<reference evidence="2 3" key="1">
    <citation type="submission" date="2024-11" db="EMBL/GenBank/DDBJ databases">
        <title>Adaptive evolution of stress response genes in parasites aligns with host niche diversity.</title>
        <authorList>
            <person name="Hahn C."/>
            <person name="Resl P."/>
        </authorList>
    </citation>
    <scope>NUCLEOTIDE SEQUENCE [LARGE SCALE GENOMIC DNA]</scope>
    <source>
        <strain evidence="2">EGGRZ-B1_66</strain>
        <tissue evidence="2">Body</tissue>
    </source>
</reference>
<feature type="transmembrane region" description="Helical" evidence="1">
    <location>
        <begin position="201"/>
        <end position="223"/>
    </location>
</feature>
<comment type="caution">
    <text evidence="2">The sequence shown here is derived from an EMBL/GenBank/DDBJ whole genome shotgun (WGS) entry which is preliminary data.</text>
</comment>
<keyword evidence="3" id="KW-1185">Reference proteome</keyword>
<dbReference type="Proteomes" id="UP001626550">
    <property type="component" value="Unassembled WGS sequence"/>
</dbReference>
<dbReference type="EMBL" id="JBJKFK010002549">
    <property type="protein sequence ID" value="KAL3310937.1"/>
    <property type="molecule type" value="Genomic_DNA"/>
</dbReference>
<gene>
    <name evidence="2" type="ORF">Ciccas_010488</name>
</gene>
<feature type="transmembrane region" description="Helical" evidence="1">
    <location>
        <begin position="98"/>
        <end position="121"/>
    </location>
</feature>
<keyword evidence="1" id="KW-0472">Membrane</keyword>
<feature type="transmembrane region" description="Helical" evidence="1">
    <location>
        <begin position="141"/>
        <end position="164"/>
    </location>
</feature>
<protein>
    <recommendedName>
        <fullName evidence="4">G-protein coupled receptors family 1 profile domain-containing protein</fullName>
    </recommendedName>
</protein>